<dbReference type="Proteomes" id="UP001387447">
    <property type="component" value="Unassembled WGS sequence"/>
</dbReference>
<keyword evidence="1" id="KW-0472">Membrane</keyword>
<reference evidence="2 3" key="1">
    <citation type="journal article" date="2024" name="Front. Microbiol.">
        <title>Transcriptomic insights into the dominance of two phototrophs throughout the water column of a tropical hypersaline-alkaline crater lake (Dziani Dzaha, Mayotte).</title>
        <authorList>
            <person name="Duperron S."/>
            <person name="Halary S."/>
            <person name="Bouly J.-P."/>
            <person name="Roussel T."/>
            <person name="Hugoni M."/>
            <person name="Bruto M."/>
            <person name="Oger P."/>
            <person name="Duval C."/>
            <person name="Woo A."/>
            <person name="Jezequiel D."/>
            <person name="Ader M."/>
            <person name="Leboulanger C."/>
            <person name="Agogue H."/>
            <person name="Grossi V."/>
            <person name="Trousselier M."/>
            <person name="Bernard C."/>
        </authorList>
    </citation>
    <scope>NUCLEOTIDE SEQUENCE [LARGE SCALE GENOMIC DNA]</scope>
    <source>
        <strain evidence="2 3">PMC 851.14</strain>
    </source>
</reference>
<dbReference type="InterPro" id="IPR036412">
    <property type="entry name" value="HAD-like_sf"/>
</dbReference>
<keyword evidence="3" id="KW-1185">Reference proteome</keyword>
<sequence>MATIEPESMSMELQGKLVIVDLDETLFLRNSTEEYLNSLQPKTLGAVLLIALDILKPWNWLPQPLKGDQSRDWCRVIISTLIFPWTLIFWQQQAQKLAHNYINQELILKFLEQFPSQIVIATLGFDLIINPIIKNLQFCPDAVISCRFWQGGVDRQRGKYELVKAVLTDEEIANAAVITDSTDDQVLLDAVASPYLVQWPDAQYVPAMADAYIPFLYLERGKRPGQKYFIKNIIADDWLVLILAIAWISPYPALQSIMMLFLLLSFWCIYEYGYVDNDIIAETFEQKPTLSATYQNYKNRVKLLQVWLWAIILAIPGLFLLEVIKLQLTPKTINLSLLSSMGLDGVLWVTFLSVVFGCFWSYNRLDKQTRIWLYFCLQASKCFGFLIVTTTNSIGIMLFASQVLARWIAYIVYRVGKHTEWMEFPGEFFRCFLFTFLIISVALGTGELSILLSWQTLVIFAWCAYRGRRQFVNICRQAYPIYKDKTLV</sequence>
<organism evidence="2 3">
    <name type="scientific">Limnospira fusiformis PMC 851.14</name>
    <dbReference type="NCBI Taxonomy" id="2219512"/>
    <lineage>
        <taxon>Bacteria</taxon>
        <taxon>Bacillati</taxon>
        <taxon>Cyanobacteriota</taxon>
        <taxon>Cyanophyceae</taxon>
        <taxon>Oscillatoriophycideae</taxon>
        <taxon>Oscillatoriales</taxon>
        <taxon>Sirenicapillariaceae</taxon>
        <taxon>Limnospira</taxon>
    </lineage>
</organism>
<feature type="transmembrane region" description="Helical" evidence="1">
    <location>
        <begin position="306"/>
        <end position="325"/>
    </location>
</feature>
<gene>
    <name evidence="2" type="ORF">AAEJ74_19065</name>
</gene>
<name>A0ABU9EP41_LIMFS</name>
<feature type="transmembrane region" description="Helical" evidence="1">
    <location>
        <begin position="228"/>
        <end position="247"/>
    </location>
</feature>
<feature type="transmembrane region" description="Helical" evidence="1">
    <location>
        <begin position="345"/>
        <end position="362"/>
    </location>
</feature>
<comment type="caution">
    <text evidence="2">The sequence shown here is derived from an EMBL/GenBank/DDBJ whole genome shotgun (WGS) entry which is preliminary data.</text>
</comment>
<feature type="transmembrane region" description="Helical" evidence="1">
    <location>
        <begin position="394"/>
        <end position="416"/>
    </location>
</feature>
<evidence type="ECO:0000256" key="1">
    <source>
        <dbReference type="SAM" id="Phobius"/>
    </source>
</evidence>
<evidence type="ECO:0000313" key="2">
    <source>
        <dbReference type="EMBL" id="MEK9513708.1"/>
    </source>
</evidence>
<protein>
    <submittedName>
        <fullName evidence="2">Haloacid dehalogenase-like hydrolase</fullName>
    </submittedName>
</protein>
<dbReference type="RefSeq" id="WP_315690196.1">
    <property type="nucleotide sequence ID" value="NZ_JBBWYZ010000016.1"/>
</dbReference>
<dbReference type="SUPFAM" id="SSF56784">
    <property type="entry name" value="HAD-like"/>
    <property type="match status" value="1"/>
</dbReference>
<dbReference type="EMBL" id="JBBWYZ010000016">
    <property type="protein sequence ID" value="MEK9513708.1"/>
    <property type="molecule type" value="Genomic_DNA"/>
</dbReference>
<feature type="transmembrane region" description="Helical" evidence="1">
    <location>
        <begin position="428"/>
        <end position="444"/>
    </location>
</feature>
<feature type="transmembrane region" description="Helical" evidence="1">
    <location>
        <begin position="253"/>
        <end position="270"/>
    </location>
</feature>
<evidence type="ECO:0000313" key="3">
    <source>
        <dbReference type="Proteomes" id="UP001387447"/>
    </source>
</evidence>
<keyword evidence="1" id="KW-0812">Transmembrane</keyword>
<accession>A0ABU9EP41</accession>
<keyword evidence="1" id="KW-1133">Transmembrane helix</keyword>
<proteinExistence type="predicted"/>